<dbReference type="InterPro" id="IPR050241">
    <property type="entry name" value="NAD-cap_RNA_hydrolase_NudC"/>
</dbReference>
<dbReference type="NCBIfam" id="NF001299">
    <property type="entry name" value="PRK00241.1"/>
    <property type="match status" value="1"/>
</dbReference>
<keyword evidence="5" id="KW-0479">Metal-binding</keyword>
<dbReference type="InterPro" id="IPR020084">
    <property type="entry name" value="NUDIX_hydrolase_CS"/>
</dbReference>
<dbReference type="EMBL" id="AORV01000046">
    <property type="protein sequence ID" value="EMS70747.1"/>
    <property type="molecule type" value="Genomic_DNA"/>
</dbReference>
<accession>S0FH98</accession>
<comment type="caution">
    <text evidence="12">The sequence shown here is derived from an EMBL/GenBank/DDBJ whole genome shotgun (WGS) entry which is preliminary data.</text>
</comment>
<keyword evidence="13" id="KW-1185">Reference proteome</keyword>
<gene>
    <name evidence="12" type="ORF">CTER_3424</name>
</gene>
<dbReference type="Pfam" id="PF09296">
    <property type="entry name" value="NUDIX-like"/>
    <property type="match status" value="1"/>
</dbReference>
<dbReference type="InterPro" id="IPR015376">
    <property type="entry name" value="Znr_NADH_PPase"/>
</dbReference>
<keyword evidence="6 10" id="KW-0378">Hydrolase</keyword>
<name>S0FH98_RUMCE</name>
<dbReference type="GO" id="GO:0006742">
    <property type="term" value="P:NADP+ catabolic process"/>
    <property type="evidence" value="ECO:0007669"/>
    <property type="project" value="TreeGrafter"/>
</dbReference>
<dbReference type="GO" id="GO:0019677">
    <property type="term" value="P:NAD+ catabolic process"/>
    <property type="evidence" value="ECO:0007669"/>
    <property type="project" value="TreeGrafter"/>
</dbReference>
<dbReference type="RefSeq" id="WP_004627509.1">
    <property type="nucleotide sequence ID" value="NZ_AORV01000046.1"/>
</dbReference>
<dbReference type="PROSITE" id="PS00893">
    <property type="entry name" value="NUDIX_BOX"/>
    <property type="match status" value="1"/>
</dbReference>
<evidence type="ECO:0000259" key="11">
    <source>
        <dbReference type="PROSITE" id="PS51462"/>
    </source>
</evidence>
<keyword evidence="7" id="KW-0460">Magnesium</keyword>
<dbReference type="Gene3D" id="3.90.79.10">
    <property type="entry name" value="Nucleoside Triphosphate Pyrophosphohydrolase"/>
    <property type="match status" value="1"/>
</dbReference>
<dbReference type="GO" id="GO:0035529">
    <property type="term" value="F:NADH pyrophosphatase activity"/>
    <property type="evidence" value="ECO:0007669"/>
    <property type="project" value="TreeGrafter"/>
</dbReference>
<proteinExistence type="inferred from homology"/>
<evidence type="ECO:0000313" key="13">
    <source>
        <dbReference type="Proteomes" id="UP000014155"/>
    </source>
</evidence>
<dbReference type="PANTHER" id="PTHR42904:SF6">
    <property type="entry name" value="NAD-CAPPED RNA HYDROLASE NUDT12"/>
    <property type="match status" value="1"/>
</dbReference>
<dbReference type="EC" id="3.6.1.22" evidence="4"/>
<dbReference type="Pfam" id="PF00293">
    <property type="entry name" value="NUDIX"/>
    <property type="match status" value="1"/>
</dbReference>
<evidence type="ECO:0000313" key="12">
    <source>
        <dbReference type="EMBL" id="EMS70747.1"/>
    </source>
</evidence>
<dbReference type="CDD" id="cd03429">
    <property type="entry name" value="NUDIX_NADH_pyrophosphatase_Nudt13"/>
    <property type="match status" value="1"/>
</dbReference>
<dbReference type="PRINTS" id="PR00502">
    <property type="entry name" value="NUDIXFAMILY"/>
</dbReference>
<reference evidence="12 13" key="1">
    <citation type="journal article" date="2013" name="Genome Announc.">
        <title>Draft Genome Sequence of the Cellulolytic, Mesophilic, Anaerobic Bacterium Clostridium termitidis Strain CT1112 (DSM 5398).</title>
        <authorList>
            <person name="Lal S."/>
            <person name="Ramachandran U."/>
            <person name="Zhang X."/>
            <person name="Munir R."/>
            <person name="Sparling R."/>
            <person name="Levin D.B."/>
        </authorList>
    </citation>
    <scope>NUCLEOTIDE SEQUENCE [LARGE SCALE GENOMIC DNA]</scope>
    <source>
        <strain evidence="12 13">CT1112</strain>
    </source>
</reference>
<dbReference type="Pfam" id="PF09297">
    <property type="entry name" value="Zn_ribbon_NUD"/>
    <property type="match status" value="1"/>
</dbReference>
<evidence type="ECO:0000256" key="8">
    <source>
        <dbReference type="ARBA" id="ARBA00023027"/>
    </source>
</evidence>
<dbReference type="InterPro" id="IPR049734">
    <property type="entry name" value="NudC-like_C"/>
</dbReference>
<dbReference type="PATRIC" id="fig|1195236.3.peg.3647"/>
<feature type="domain" description="Nudix hydrolase" evidence="11">
    <location>
        <begin position="150"/>
        <end position="275"/>
    </location>
</feature>
<dbReference type="GO" id="GO:0005829">
    <property type="term" value="C:cytosol"/>
    <property type="evidence" value="ECO:0007669"/>
    <property type="project" value="TreeGrafter"/>
</dbReference>
<dbReference type="PROSITE" id="PS51462">
    <property type="entry name" value="NUDIX"/>
    <property type="match status" value="1"/>
</dbReference>
<dbReference type="InterPro" id="IPR015375">
    <property type="entry name" value="NADH_PPase-like_N"/>
</dbReference>
<dbReference type="Gene3D" id="3.90.79.20">
    <property type="match status" value="1"/>
</dbReference>
<comment type="cofactor">
    <cofactor evidence="2">
        <name>Zn(2+)</name>
        <dbReference type="ChEBI" id="CHEBI:29105"/>
    </cofactor>
</comment>
<evidence type="ECO:0000256" key="4">
    <source>
        <dbReference type="ARBA" id="ARBA00012381"/>
    </source>
</evidence>
<dbReference type="InterPro" id="IPR000086">
    <property type="entry name" value="NUDIX_hydrolase_dom"/>
</dbReference>
<evidence type="ECO:0000256" key="9">
    <source>
        <dbReference type="ARBA" id="ARBA00023679"/>
    </source>
</evidence>
<dbReference type="AlphaFoldDB" id="S0FH98"/>
<evidence type="ECO:0000256" key="2">
    <source>
        <dbReference type="ARBA" id="ARBA00001947"/>
    </source>
</evidence>
<protein>
    <recommendedName>
        <fullName evidence="4">NAD(+) diphosphatase</fullName>
        <ecNumber evidence="4">3.6.1.22</ecNumber>
    </recommendedName>
</protein>
<sequence length="278" mass="31627">MERESIYKHYEPAVTAPDINHSEAHWFAFFTNKLLVKKDDGSYTIPYVRDLYQLNTQTVRTQYLGLLQGKPCYSAELASEEPVPEGMEFVELRALYDFITEDLFLLAGKAYQIVSWDQTHQFCGRCGSATEDLSGERAKICPKCGFISYPRICPAVITAIRRGDQLLLAHARHFKEGMYSLIAGFVEAGETLEEAVRREIHEEVGISVKNIRYWSSQPWPFPNSMMLGFTAEYDSGDIKVDGVEITDAGWYSADDLPGLPSDASIARKLINWWMEQNR</sequence>
<evidence type="ECO:0000256" key="10">
    <source>
        <dbReference type="RuleBase" id="RU003476"/>
    </source>
</evidence>
<evidence type="ECO:0000256" key="3">
    <source>
        <dbReference type="ARBA" id="ARBA00009595"/>
    </source>
</evidence>
<dbReference type="eggNOG" id="COG2816">
    <property type="taxonomic scope" value="Bacteria"/>
</dbReference>
<keyword evidence="8" id="KW-0520">NAD</keyword>
<dbReference type="PANTHER" id="PTHR42904">
    <property type="entry name" value="NUDIX HYDROLASE, NUDC SUBFAMILY"/>
    <property type="match status" value="1"/>
</dbReference>
<dbReference type="GO" id="GO:0046872">
    <property type="term" value="F:metal ion binding"/>
    <property type="evidence" value="ECO:0007669"/>
    <property type="project" value="UniProtKB-KW"/>
</dbReference>
<dbReference type="InterPro" id="IPR020476">
    <property type="entry name" value="Nudix_hydrolase"/>
</dbReference>
<evidence type="ECO:0000256" key="1">
    <source>
        <dbReference type="ARBA" id="ARBA00001946"/>
    </source>
</evidence>
<comment type="catalytic activity">
    <reaction evidence="9">
        <text>a 5'-end NAD(+)-phospho-ribonucleoside in mRNA + H2O = a 5'-end phospho-adenosine-phospho-ribonucleoside in mRNA + beta-nicotinamide D-ribonucleotide + 2 H(+)</text>
        <dbReference type="Rhea" id="RHEA:60876"/>
        <dbReference type="Rhea" id="RHEA-COMP:15698"/>
        <dbReference type="Rhea" id="RHEA-COMP:15719"/>
        <dbReference type="ChEBI" id="CHEBI:14649"/>
        <dbReference type="ChEBI" id="CHEBI:15377"/>
        <dbReference type="ChEBI" id="CHEBI:15378"/>
        <dbReference type="ChEBI" id="CHEBI:144029"/>
        <dbReference type="ChEBI" id="CHEBI:144051"/>
    </reaction>
    <physiologicalReaction direction="left-to-right" evidence="9">
        <dbReference type="Rhea" id="RHEA:60877"/>
    </physiologicalReaction>
</comment>
<evidence type="ECO:0000256" key="7">
    <source>
        <dbReference type="ARBA" id="ARBA00022842"/>
    </source>
</evidence>
<organism evidence="12 13">
    <name type="scientific">Ruminiclostridium cellobioparum subsp. termitidis CT1112</name>
    <dbReference type="NCBI Taxonomy" id="1195236"/>
    <lineage>
        <taxon>Bacteria</taxon>
        <taxon>Bacillati</taxon>
        <taxon>Bacillota</taxon>
        <taxon>Clostridia</taxon>
        <taxon>Eubacteriales</taxon>
        <taxon>Oscillospiraceae</taxon>
        <taxon>Ruminiclostridium</taxon>
    </lineage>
</organism>
<dbReference type="GO" id="GO:0110153">
    <property type="term" value="F:RNA NAD-cap (NMN-forming) hydrolase activity"/>
    <property type="evidence" value="ECO:0007669"/>
    <property type="project" value="RHEA"/>
</dbReference>
<dbReference type="InterPro" id="IPR015797">
    <property type="entry name" value="NUDIX_hydrolase-like_dom_sf"/>
</dbReference>
<dbReference type="Proteomes" id="UP000014155">
    <property type="component" value="Unassembled WGS sequence"/>
</dbReference>
<dbReference type="STRING" id="1195236.CTER_3424"/>
<evidence type="ECO:0000256" key="6">
    <source>
        <dbReference type="ARBA" id="ARBA00022801"/>
    </source>
</evidence>
<evidence type="ECO:0000256" key="5">
    <source>
        <dbReference type="ARBA" id="ARBA00022723"/>
    </source>
</evidence>
<comment type="cofactor">
    <cofactor evidence="1">
        <name>Mg(2+)</name>
        <dbReference type="ChEBI" id="CHEBI:18420"/>
    </cofactor>
</comment>
<comment type="similarity">
    <text evidence="3">Belongs to the Nudix hydrolase family. NudC subfamily.</text>
</comment>
<dbReference type="SUPFAM" id="SSF55811">
    <property type="entry name" value="Nudix"/>
    <property type="match status" value="2"/>
</dbReference>